<gene>
    <name evidence="2" type="ORF">P7U51_000643</name>
</gene>
<dbReference type="EMBL" id="ABLGCN030000001">
    <property type="protein sequence ID" value="EMM7456191.1"/>
    <property type="molecule type" value="Genomic_DNA"/>
</dbReference>
<evidence type="ECO:0000313" key="2">
    <source>
        <dbReference type="EMBL" id="EMM7456191.1"/>
    </source>
</evidence>
<name>A0AAN4JBB1_CITFR</name>
<evidence type="ECO:0000256" key="1">
    <source>
        <dbReference type="SAM" id="MobiDB-lite"/>
    </source>
</evidence>
<feature type="region of interest" description="Disordered" evidence="1">
    <location>
        <begin position="1"/>
        <end position="24"/>
    </location>
</feature>
<sequence length="203" mass="21470">MVQKKREVTMGGGGSVEVKETETQKAQAEVAESMWELYQQELAPYEDVFIQDVEKMNNPLAYQKAAGDTNMSYSSQFSDARDKAANSLTSAGVNPNSGKFGTTQNSLTRQQAFQENDAINQAQSSQADQYVGGLEDALAIGSGESAQNMSALDSLSNASNKAAISDARSAETASLAQPDALSLANSGIRAGMGGIGLYNSRYS</sequence>
<comment type="caution">
    <text evidence="2">The sequence shown here is derived from an EMBL/GenBank/DDBJ whole genome shotgun (WGS) entry which is preliminary data.</text>
</comment>
<protein>
    <submittedName>
        <fullName evidence="2">Uncharacterized protein</fullName>
    </submittedName>
</protein>
<accession>A0AAN4JBB1</accession>
<organism evidence="2 3">
    <name type="scientific">Citrobacter freundii</name>
    <dbReference type="NCBI Taxonomy" id="546"/>
    <lineage>
        <taxon>Bacteria</taxon>
        <taxon>Pseudomonadati</taxon>
        <taxon>Pseudomonadota</taxon>
        <taxon>Gammaproteobacteria</taxon>
        <taxon>Enterobacterales</taxon>
        <taxon>Enterobacteriaceae</taxon>
        <taxon>Citrobacter</taxon>
        <taxon>Citrobacter freundii complex</taxon>
    </lineage>
</organism>
<dbReference type="AlphaFoldDB" id="A0AAN4JBB1"/>
<proteinExistence type="predicted"/>
<reference evidence="2" key="1">
    <citation type="submission" date="2024-02" db="EMBL/GenBank/DDBJ databases">
        <authorList>
            <consortium name="Clinical and Environmental Microbiology Branch: Whole genome sequencing antimicrobial resistance pathogens in the healthcare setting"/>
        </authorList>
    </citation>
    <scope>NUCLEOTIDE SEQUENCE</scope>
    <source>
        <strain evidence="2">Whole organism</strain>
    </source>
</reference>
<dbReference type="Proteomes" id="UP001169574">
    <property type="component" value="Unassembled WGS sequence"/>
</dbReference>
<evidence type="ECO:0000313" key="3">
    <source>
        <dbReference type="Proteomes" id="UP001169574"/>
    </source>
</evidence>